<dbReference type="InterPro" id="IPR000182">
    <property type="entry name" value="GNAT_dom"/>
</dbReference>
<dbReference type="GO" id="GO:0016746">
    <property type="term" value="F:acyltransferase activity"/>
    <property type="evidence" value="ECO:0007669"/>
    <property type="project" value="UniProtKB-KW"/>
</dbReference>
<dbReference type="EMBL" id="JBHLZU010000018">
    <property type="protein sequence ID" value="MFB9906380.1"/>
    <property type="molecule type" value="Genomic_DNA"/>
</dbReference>
<gene>
    <name evidence="2" type="ORF">ACFFQA_20810</name>
</gene>
<protein>
    <submittedName>
        <fullName evidence="2">GNAT family N-acetyltransferase</fullName>
        <ecNumber evidence="2">2.3.-.-</ecNumber>
    </submittedName>
</protein>
<evidence type="ECO:0000313" key="3">
    <source>
        <dbReference type="Proteomes" id="UP001589693"/>
    </source>
</evidence>
<dbReference type="Proteomes" id="UP001589693">
    <property type="component" value="Unassembled WGS sequence"/>
</dbReference>
<dbReference type="Pfam" id="PF13302">
    <property type="entry name" value="Acetyltransf_3"/>
    <property type="match status" value="1"/>
</dbReference>
<accession>A0ABV5ZZP3</accession>
<dbReference type="PANTHER" id="PTHR43441">
    <property type="entry name" value="RIBOSOMAL-PROTEIN-SERINE ACETYLTRANSFERASE"/>
    <property type="match status" value="1"/>
</dbReference>
<comment type="caution">
    <text evidence="2">The sequence shown here is derived from an EMBL/GenBank/DDBJ whole genome shotgun (WGS) entry which is preliminary data.</text>
</comment>
<dbReference type="Gene3D" id="3.40.630.30">
    <property type="match status" value="1"/>
</dbReference>
<keyword evidence="3" id="KW-1185">Reference proteome</keyword>
<organism evidence="2 3">
    <name type="scientific">Allokutzneria oryzae</name>
    <dbReference type="NCBI Taxonomy" id="1378989"/>
    <lineage>
        <taxon>Bacteria</taxon>
        <taxon>Bacillati</taxon>
        <taxon>Actinomycetota</taxon>
        <taxon>Actinomycetes</taxon>
        <taxon>Pseudonocardiales</taxon>
        <taxon>Pseudonocardiaceae</taxon>
        <taxon>Allokutzneria</taxon>
    </lineage>
</organism>
<dbReference type="PROSITE" id="PS51186">
    <property type="entry name" value="GNAT"/>
    <property type="match status" value="1"/>
</dbReference>
<sequence length="219" mass="24546">MNADPWPLRGLVVRTPRLELRPEDDPGIFELAEVAARGVHPPEVMPFVPEWTDAPPEKLRTNLLQFYWRSRASFTPEKWTLHFLVRLDGRVIGTQAIGGEHFAITRELGTGSWIGMDHQRNGYGTEMRAAALMFAFDHLGAERVNSTAMADNPKSRAVSRKLGYTEETGPRAVRRGRSTETVRFALDADRFARHRPDWDVTVTGLPACLGLLGLTDKAV</sequence>
<keyword evidence="2" id="KW-0808">Transferase</keyword>
<dbReference type="InterPro" id="IPR016181">
    <property type="entry name" value="Acyl_CoA_acyltransferase"/>
</dbReference>
<evidence type="ECO:0000259" key="1">
    <source>
        <dbReference type="PROSITE" id="PS51186"/>
    </source>
</evidence>
<dbReference type="PANTHER" id="PTHR43441:SF11">
    <property type="entry name" value="RIBOSOMAL-PROTEIN-SERINE ACETYLTRANSFERASE"/>
    <property type="match status" value="1"/>
</dbReference>
<dbReference type="RefSeq" id="WP_377854592.1">
    <property type="nucleotide sequence ID" value="NZ_JBHLZU010000018.1"/>
</dbReference>
<dbReference type="EC" id="2.3.-.-" evidence="2"/>
<dbReference type="SUPFAM" id="SSF55729">
    <property type="entry name" value="Acyl-CoA N-acyltransferases (Nat)"/>
    <property type="match status" value="1"/>
</dbReference>
<evidence type="ECO:0000313" key="2">
    <source>
        <dbReference type="EMBL" id="MFB9906380.1"/>
    </source>
</evidence>
<name>A0ABV5ZZP3_9PSEU</name>
<reference evidence="2 3" key="1">
    <citation type="submission" date="2024-09" db="EMBL/GenBank/DDBJ databases">
        <authorList>
            <person name="Sun Q."/>
            <person name="Mori K."/>
        </authorList>
    </citation>
    <scope>NUCLEOTIDE SEQUENCE [LARGE SCALE GENOMIC DNA]</scope>
    <source>
        <strain evidence="2 3">TBRC 7907</strain>
    </source>
</reference>
<proteinExistence type="predicted"/>
<dbReference type="InterPro" id="IPR051908">
    <property type="entry name" value="Ribosomal_N-acetyltransferase"/>
</dbReference>
<feature type="domain" description="N-acetyltransferase" evidence="1">
    <location>
        <begin position="34"/>
        <end position="189"/>
    </location>
</feature>
<keyword evidence="2" id="KW-0012">Acyltransferase</keyword>